<dbReference type="EMBL" id="REGN01010856">
    <property type="protein sequence ID" value="RMZ98300.1"/>
    <property type="molecule type" value="Genomic_DNA"/>
</dbReference>
<accession>A0A3M7PHX3</accession>
<proteinExistence type="predicted"/>
<gene>
    <name evidence="1" type="ORF">BpHYR1_022745</name>
</gene>
<protein>
    <submittedName>
        <fullName evidence="1">Uncharacterized protein</fullName>
    </submittedName>
</protein>
<name>A0A3M7PHX3_BRAPC</name>
<reference evidence="1 2" key="1">
    <citation type="journal article" date="2018" name="Sci. Rep.">
        <title>Genomic signatures of local adaptation to the degree of environmental predictability in rotifers.</title>
        <authorList>
            <person name="Franch-Gras L."/>
            <person name="Hahn C."/>
            <person name="Garcia-Roger E.M."/>
            <person name="Carmona M.J."/>
            <person name="Serra M."/>
            <person name="Gomez A."/>
        </authorList>
    </citation>
    <scope>NUCLEOTIDE SEQUENCE [LARGE SCALE GENOMIC DNA]</scope>
    <source>
        <strain evidence="1">HYR1</strain>
    </source>
</reference>
<dbReference type="AlphaFoldDB" id="A0A3M7PHX3"/>
<keyword evidence="2" id="KW-1185">Reference proteome</keyword>
<organism evidence="1 2">
    <name type="scientific">Brachionus plicatilis</name>
    <name type="common">Marine rotifer</name>
    <name type="synonym">Brachionus muelleri</name>
    <dbReference type="NCBI Taxonomy" id="10195"/>
    <lineage>
        <taxon>Eukaryota</taxon>
        <taxon>Metazoa</taxon>
        <taxon>Spiralia</taxon>
        <taxon>Gnathifera</taxon>
        <taxon>Rotifera</taxon>
        <taxon>Eurotatoria</taxon>
        <taxon>Monogononta</taxon>
        <taxon>Pseudotrocha</taxon>
        <taxon>Ploima</taxon>
        <taxon>Brachionidae</taxon>
        <taxon>Brachionus</taxon>
    </lineage>
</organism>
<comment type="caution">
    <text evidence="1">The sequence shown here is derived from an EMBL/GenBank/DDBJ whole genome shotgun (WGS) entry which is preliminary data.</text>
</comment>
<evidence type="ECO:0000313" key="2">
    <source>
        <dbReference type="Proteomes" id="UP000276133"/>
    </source>
</evidence>
<sequence length="71" mass="8488">MILGYPWVCPNGFRLRLNPIAIEKMIKNVRVHLAKNKIDYKNWPDETIMKSVLFEQKRLLDCRLINLSKNF</sequence>
<dbReference type="Proteomes" id="UP000276133">
    <property type="component" value="Unassembled WGS sequence"/>
</dbReference>
<evidence type="ECO:0000313" key="1">
    <source>
        <dbReference type="EMBL" id="RMZ98300.1"/>
    </source>
</evidence>